<dbReference type="EMBL" id="JBHUJC010000010">
    <property type="protein sequence ID" value="MFD2275448.1"/>
    <property type="molecule type" value="Genomic_DNA"/>
</dbReference>
<organism evidence="2 3">
    <name type="scientific">Rubritalea spongiae</name>
    <dbReference type="NCBI Taxonomy" id="430797"/>
    <lineage>
        <taxon>Bacteria</taxon>
        <taxon>Pseudomonadati</taxon>
        <taxon>Verrucomicrobiota</taxon>
        <taxon>Verrucomicrobiia</taxon>
        <taxon>Verrucomicrobiales</taxon>
        <taxon>Rubritaleaceae</taxon>
        <taxon>Rubritalea</taxon>
    </lineage>
</organism>
<feature type="chain" id="PRO_5045576355" evidence="1">
    <location>
        <begin position="21"/>
        <end position="187"/>
    </location>
</feature>
<proteinExistence type="predicted"/>
<reference evidence="3" key="1">
    <citation type="journal article" date="2019" name="Int. J. Syst. Evol. Microbiol.">
        <title>The Global Catalogue of Microorganisms (GCM) 10K type strain sequencing project: providing services to taxonomists for standard genome sequencing and annotation.</title>
        <authorList>
            <consortium name="The Broad Institute Genomics Platform"/>
            <consortium name="The Broad Institute Genome Sequencing Center for Infectious Disease"/>
            <person name="Wu L."/>
            <person name="Ma J."/>
        </authorList>
    </citation>
    <scope>NUCLEOTIDE SEQUENCE [LARGE SCALE GENOMIC DNA]</scope>
    <source>
        <strain evidence="3">JCM 16545</strain>
    </source>
</reference>
<dbReference type="Proteomes" id="UP001597297">
    <property type="component" value="Unassembled WGS sequence"/>
</dbReference>
<comment type="caution">
    <text evidence="2">The sequence shown here is derived from an EMBL/GenBank/DDBJ whole genome shotgun (WGS) entry which is preliminary data.</text>
</comment>
<keyword evidence="1" id="KW-0732">Signal</keyword>
<feature type="signal peptide" evidence="1">
    <location>
        <begin position="1"/>
        <end position="20"/>
    </location>
</feature>
<evidence type="ECO:0000313" key="3">
    <source>
        <dbReference type="Proteomes" id="UP001597297"/>
    </source>
</evidence>
<keyword evidence="3" id="KW-1185">Reference proteome</keyword>
<evidence type="ECO:0000256" key="1">
    <source>
        <dbReference type="SAM" id="SignalP"/>
    </source>
</evidence>
<name>A0ABW5E2D9_9BACT</name>
<protein>
    <submittedName>
        <fullName evidence="2">Uncharacterized protein</fullName>
    </submittedName>
</protein>
<sequence>MKIKVLLLCVSAVMNLLCSADEVTETHAKVVKDMAELVTPMTERWKKMEIALQQVETLDLESIFGEEESSVLARKAFESRLRLARTRLLIMHSLGSAIQAYGLVMDDPRRYNTAKVLIDEVLEMHDENIMSLLSANHLERAYRVNYEHADSEYVKTLQYAEARFDEVLEGFEEIEPPMIELLKAANQ</sequence>
<dbReference type="RefSeq" id="WP_377092667.1">
    <property type="nucleotide sequence ID" value="NZ_JBHSJM010000001.1"/>
</dbReference>
<accession>A0ABW5E2D9</accession>
<evidence type="ECO:0000313" key="2">
    <source>
        <dbReference type="EMBL" id="MFD2275448.1"/>
    </source>
</evidence>
<gene>
    <name evidence="2" type="ORF">ACFSQZ_03110</name>
</gene>